<sequence length="201" mass="22369">MTFKHDLKNILLSLGELQQDQLSRHVKGHIQAIISEANQAVFKRTPALEVLDQISDETVRNFLKCKAIMAYTDSHILTIFQVASPVDSFFTDNLSLIRMLGILIDNAVEACQKNDFSEYFITIKSSTTGIEIQVKNPVRENNLSLTKISTYGVSTKGTDRGIGLSSLFSLSEKSTNTRVNLSVAHHFFIATLTIYKGAVNK</sequence>
<feature type="domain" description="Sensor histidine kinase NatK-like C-terminal" evidence="1">
    <location>
        <begin position="94"/>
        <end position="194"/>
    </location>
</feature>
<dbReference type="InterPro" id="IPR036890">
    <property type="entry name" value="HATPase_C_sf"/>
</dbReference>
<dbReference type="Proteomes" id="UP000286773">
    <property type="component" value="Unassembled WGS sequence"/>
</dbReference>
<dbReference type="PANTHER" id="PTHR40448">
    <property type="entry name" value="TWO-COMPONENT SENSOR HISTIDINE KINASE"/>
    <property type="match status" value="1"/>
</dbReference>
<evidence type="ECO:0000313" key="3">
    <source>
        <dbReference type="Proteomes" id="UP000286773"/>
    </source>
</evidence>
<dbReference type="RefSeq" id="WP_126813872.1">
    <property type="nucleotide sequence ID" value="NZ_NGKC01000008.1"/>
</dbReference>
<dbReference type="Gene3D" id="3.30.565.10">
    <property type="entry name" value="Histidine kinase-like ATPase, C-terminal domain"/>
    <property type="match status" value="1"/>
</dbReference>
<evidence type="ECO:0000313" key="2">
    <source>
        <dbReference type="EMBL" id="RSU11508.1"/>
    </source>
</evidence>
<gene>
    <name evidence="2" type="ORF">CBF27_08430</name>
</gene>
<accession>A0A430ATX7</accession>
<dbReference type="SUPFAM" id="SSF55874">
    <property type="entry name" value="ATPase domain of HSP90 chaperone/DNA topoisomerase II/histidine kinase"/>
    <property type="match status" value="1"/>
</dbReference>
<keyword evidence="3" id="KW-1185">Reference proteome</keyword>
<dbReference type="OrthoDB" id="1652078at2"/>
<protein>
    <recommendedName>
        <fullName evidence="1">Sensor histidine kinase NatK-like C-terminal domain-containing protein</fullName>
    </recommendedName>
</protein>
<dbReference type="Pfam" id="PF14501">
    <property type="entry name" value="HATPase_c_5"/>
    <property type="match status" value="1"/>
</dbReference>
<evidence type="ECO:0000259" key="1">
    <source>
        <dbReference type="Pfam" id="PF14501"/>
    </source>
</evidence>
<dbReference type="InterPro" id="IPR032834">
    <property type="entry name" value="NatK-like_C"/>
</dbReference>
<dbReference type="GO" id="GO:0042802">
    <property type="term" value="F:identical protein binding"/>
    <property type="evidence" value="ECO:0007669"/>
    <property type="project" value="TreeGrafter"/>
</dbReference>
<organism evidence="2 3">
    <name type="scientific">Vagococcus acidifermentans</name>
    <dbReference type="NCBI Taxonomy" id="564710"/>
    <lineage>
        <taxon>Bacteria</taxon>
        <taxon>Bacillati</taxon>
        <taxon>Bacillota</taxon>
        <taxon>Bacilli</taxon>
        <taxon>Lactobacillales</taxon>
        <taxon>Enterococcaceae</taxon>
        <taxon>Vagococcus</taxon>
    </lineage>
</organism>
<name>A0A430ATX7_9ENTE</name>
<dbReference type="AlphaFoldDB" id="A0A430ATX7"/>
<comment type="caution">
    <text evidence="2">The sequence shown here is derived from an EMBL/GenBank/DDBJ whole genome shotgun (WGS) entry which is preliminary data.</text>
</comment>
<dbReference type="PANTHER" id="PTHR40448:SF1">
    <property type="entry name" value="TWO-COMPONENT SENSOR HISTIDINE KINASE"/>
    <property type="match status" value="1"/>
</dbReference>
<dbReference type="EMBL" id="NGKC01000008">
    <property type="protein sequence ID" value="RSU11508.1"/>
    <property type="molecule type" value="Genomic_DNA"/>
</dbReference>
<proteinExistence type="predicted"/>
<reference evidence="2 3" key="1">
    <citation type="submission" date="2017-05" db="EMBL/GenBank/DDBJ databases">
        <title>Vagococcus spp. assemblies.</title>
        <authorList>
            <person name="Gulvik C.A."/>
        </authorList>
    </citation>
    <scope>NUCLEOTIDE SEQUENCE [LARGE SCALE GENOMIC DNA]</scope>
    <source>
        <strain evidence="2 3">LMG 24798</strain>
    </source>
</reference>